<dbReference type="InterPro" id="IPR051798">
    <property type="entry name" value="Class-II_PLP-Dep_Aminotrans"/>
</dbReference>
<dbReference type="GO" id="GO:0016829">
    <property type="term" value="F:lyase activity"/>
    <property type="evidence" value="ECO:0007669"/>
    <property type="project" value="UniProtKB-KW"/>
</dbReference>
<keyword evidence="4 7" id="KW-0456">Lyase</keyword>
<dbReference type="InterPro" id="IPR015422">
    <property type="entry name" value="PyrdxlP-dep_Trfase_small"/>
</dbReference>
<dbReference type="RefSeq" id="WP_284132177.1">
    <property type="nucleotide sequence ID" value="NZ_JASKYM010000002.1"/>
</dbReference>
<dbReference type="Pfam" id="PF00155">
    <property type="entry name" value="Aminotran_1_2"/>
    <property type="match status" value="1"/>
</dbReference>
<dbReference type="NCBIfam" id="TIGR04350">
    <property type="entry name" value="C_S_lyase_PatB"/>
    <property type="match status" value="1"/>
</dbReference>
<dbReference type="PANTHER" id="PTHR43525">
    <property type="entry name" value="PROTEIN MALY"/>
    <property type="match status" value="1"/>
</dbReference>
<dbReference type="InterPro" id="IPR004839">
    <property type="entry name" value="Aminotransferase_I/II_large"/>
</dbReference>
<comment type="caution">
    <text evidence="7">The sequence shown here is derived from an EMBL/GenBank/DDBJ whole genome shotgun (WGS) entry which is preliminary data.</text>
</comment>
<evidence type="ECO:0000256" key="2">
    <source>
        <dbReference type="ARBA" id="ARBA00012224"/>
    </source>
</evidence>
<dbReference type="InterPro" id="IPR015421">
    <property type="entry name" value="PyrdxlP-dep_Trfase_major"/>
</dbReference>
<dbReference type="EC" id="4.4.1.13" evidence="2"/>
<comment type="similarity">
    <text evidence="5">Belongs to the class-II pyridoxal-phosphate-dependent aminotransferase family. MalY/PatB cystathionine beta-lyase subfamily.</text>
</comment>
<keyword evidence="3" id="KW-0663">Pyridoxal phosphate</keyword>
<reference evidence="7 8" key="1">
    <citation type="submission" date="2023-05" db="EMBL/GenBank/DDBJ databases">
        <title>Rombocin, a short stable natural nisin variant, displays selective antimicrobial activity against Listeria monocytogenes and employs dual mode of action to kill target bacterial strains.</title>
        <authorList>
            <person name="Wambui J."/>
            <person name="Stephan R."/>
            <person name="Kuipers O.P."/>
        </authorList>
    </citation>
    <scope>NUCLEOTIDE SEQUENCE [LARGE SCALE GENOMIC DNA]</scope>
    <source>
        <strain evidence="7 8">RC002</strain>
    </source>
</reference>
<keyword evidence="8" id="KW-1185">Reference proteome</keyword>
<dbReference type="EMBL" id="JASKYM010000002">
    <property type="protein sequence ID" value="MDK2563226.1"/>
    <property type="molecule type" value="Genomic_DNA"/>
</dbReference>
<dbReference type="Gene3D" id="3.90.1150.10">
    <property type="entry name" value="Aspartate Aminotransferase, domain 1"/>
    <property type="match status" value="1"/>
</dbReference>
<evidence type="ECO:0000313" key="8">
    <source>
        <dbReference type="Proteomes" id="UP001301012"/>
    </source>
</evidence>
<dbReference type="Gene3D" id="3.40.640.10">
    <property type="entry name" value="Type I PLP-dependent aspartate aminotransferase-like (Major domain)"/>
    <property type="match status" value="1"/>
</dbReference>
<evidence type="ECO:0000256" key="4">
    <source>
        <dbReference type="ARBA" id="ARBA00023239"/>
    </source>
</evidence>
<dbReference type="Proteomes" id="UP001301012">
    <property type="component" value="Unassembled WGS sequence"/>
</dbReference>
<organism evidence="7 8">
    <name type="scientific">Romboutsia sedimentorum</name>
    <dbReference type="NCBI Taxonomy" id="1368474"/>
    <lineage>
        <taxon>Bacteria</taxon>
        <taxon>Bacillati</taxon>
        <taxon>Bacillota</taxon>
        <taxon>Clostridia</taxon>
        <taxon>Peptostreptococcales</taxon>
        <taxon>Peptostreptococcaceae</taxon>
        <taxon>Romboutsia</taxon>
    </lineage>
</organism>
<comment type="cofactor">
    <cofactor evidence="1">
        <name>pyridoxal 5'-phosphate</name>
        <dbReference type="ChEBI" id="CHEBI:597326"/>
    </cofactor>
</comment>
<dbReference type="CDD" id="cd00609">
    <property type="entry name" value="AAT_like"/>
    <property type="match status" value="1"/>
</dbReference>
<evidence type="ECO:0000256" key="5">
    <source>
        <dbReference type="ARBA" id="ARBA00037974"/>
    </source>
</evidence>
<evidence type="ECO:0000259" key="6">
    <source>
        <dbReference type="Pfam" id="PF00155"/>
    </source>
</evidence>
<accession>A0ABT7EB98</accession>
<gene>
    <name evidence="7" type="ORF">QOZ84_06670</name>
</gene>
<dbReference type="PANTHER" id="PTHR43525:SF1">
    <property type="entry name" value="PROTEIN MALY"/>
    <property type="match status" value="1"/>
</dbReference>
<proteinExistence type="inferred from homology"/>
<dbReference type="InterPro" id="IPR027619">
    <property type="entry name" value="C-S_lyase_PatB-like"/>
</dbReference>
<evidence type="ECO:0000313" key="7">
    <source>
        <dbReference type="EMBL" id="MDK2563226.1"/>
    </source>
</evidence>
<evidence type="ECO:0000256" key="1">
    <source>
        <dbReference type="ARBA" id="ARBA00001933"/>
    </source>
</evidence>
<feature type="domain" description="Aminotransferase class I/classII large" evidence="6">
    <location>
        <begin position="41"/>
        <end position="384"/>
    </location>
</feature>
<name>A0ABT7EB98_9FIRM</name>
<dbReference type="InterPro" id="IPR015424">
    <property type="entry name" value="PyrdxlP-dep_Trfase"/>
</dbReference>
<protein>
    <recommendedName>
        <fullName evidence="2">cysteine-S-conjugate beta-lyase</fullName>
        <ecNumber evidence="2">4.4.1.13</ecNumber>
    </recommendedName>
</protein>
<evidence type="ECO:0000256" key="3">
    <source>
        <dbReference type="ARBA" id="ARBA00022898"/>
    </source>
</evidence>
<dbReference type="SUPFAM" id="SSF53383">
    <property type="entry name" value="PLP-dependent transferases"/>
    <property type="match status" value="1"/>
</dbReference>
<sequence>MYSFDYKPDRVSEKCRKWDLNIIRAKFGDVSEDFIPMWIADMDFKIPTQVEKKFIDTIKRGVLGYTYCYDEFYDAVINWQRDMHDVEVKKEEITLTYGTVSTLHYTVQAFCKEGDSIILNTPVYDPFESSAKKQGVKVISNALDAVDNRYYINFKKLETQIKHHKPKLMMFCTPHNPSGRIWSIEEMNKVARICKENSVILVADEVHAEHIHYGKFNSILKIEDELLQNVILLTSPNKGFNIGGLKTSYSIIRNKELRDIFKARLQQNSITSPNVFGIIGLITSYNESRDWLTEVNKYIKQNYELLEKWINKYDNLSMMKMESSYLAWINICKLGISSKELTNKLALEVGVLLEEGSHFVNDGDNYIRINLGTQRENVIEALNRMDKFMSKLSK</sequence>